<dbReference type="PROSITE" id="PS50082">
    <property type="entry name" value="WD_REPEATS_2"/>
    <property type="match status" value="2"/>
</dbReference>
<organism evidence="5 6">
    <name type="scientific">Blastomyces silverae</name>
    <dbReference type="NCBI Taxonomy" id="2060906"/>
    <lineage>
        <taxon>Eukaryota</taxon>
        <taxon>Fungi</taxon>
        <taxon>Dikarya</taxon>
        <taxon>Ascomycota</taxon>
        <taxon>Pezizomycotina</taxon>
        <taxon>Eurotiomycetes</taxon>
        <taxon>Eurotiomycetidae</taxon>
        <taxon>Onygenales</taxon>
        <taxon>Ajellomycetaceae</taxon>
        <taxon>Blastomyces</taxon>
    </lineage>
</organism>
<feature type="region of interest" description="Disordered" evidence="4">
    <location>
        <begin position="349"/>
        <end position="398"/>
    </location>
</feature>
<keyword evidence="6" id="KW-1185">Reference proteome</keyword>
<evidence type="ECO:0000313" key="6">
    <source>
        <dbReference type="Proteomes" id="UP000053573"/>
    </source>
</evidence>
<proteinExistence type="predicted"/>
<dbReference type="SMART" id="SM00320">
    <property type="entry name" value="WD40"/>
    <property type="match status" value="4"/>
</dbReference>
<keyword evidence="2" id="KW-0677">Repeat</keyword>
<dbReference type="InterPro" id="IPR039328">
    <property type="entry name" value="WDR89"/>
</dbReference>
<dbReference type="EMBL" id="LDEV01003278">
    <property type="protein sequence ID" value="KLJ06152.1"/>
    <property type="molecule type" value="Genomic_DNA"/>
</dbReference>
<dbReference type="SUPFAM" id="SSF50978">
    <property type="entry name" value="WD40 repeat-like"/>
    <property type="match status" value="1"/>
</dbReference>
<dbReference type="PROSITE" id="PS50294">
    <property type="entry name" value="WD_REPEATS_REGION"/>
    <property type="match status" value="1"/>
</dbReference>
<dbReference type="AlphaFoldDB" id="A0A0H1B573"/>
<dbReference type="PROSITE" id="PS00678">
    <property type="entry name" value="WD_REPEATS_1"/>
    <property type="match status" value="1"/>
</dbReference>
<sequence length="398" mass="43809">MASPSQYRLLHQTSQSSLSLPPGSYIYSLCQSGIDALAAISSDNSLRRFDRETLNVLPDGVFTDIHPGQDGGGVTCVCEVDPASVEGKNMVATSGRDGTVKLWDVREKRRDAVLTVIADKSAPITALTCSLEPCTIVAGTELVSSQSSVIFWDIRSPGQPRLQYVESHNDDITELQFHPTRRNVLLSGSTDGLVNIYDTTISDEDEALLQVVNHGSIHRAGFLGEHAIYALSHDEVFSVHPLNNPDENAVEPAPIQFGDLRPVLQNDYVAQVLDGRGGTFVVSGKTSEQRLDFTPLVCSPNFDFDLANAWRLPGAHGEELVRSVFLDDNSKSIFTCGEDGHVRSWKLDEGGQEQGEDFPSKPITKRTAPENVLRTKKRPSKDGGHRENRHKDRRFKPY</sequence>
<dbReference type="Pfam" id="PF00400">
    <property type="entry name" value="WD40"/>
    <property type="match status" value="3"/>
</dbReference>
<evidence type="ECO:0000256" key="3">
    <source>
        <dbReference type="PROSITE-ProRule" id="PRU00221"/>
    </source>
</evidence>
<keyword evidence="1 3" id="KW-0853">WD repeat</keyword>
<dbReference type="PANTHER" id="PTHR22889:SF0">
    <property type="entry name" value="WD REPEAT-CONTAINING PROTEIN 89"/>
    <property type="match status" value="1"/>
</dbReference>
<comment type="caution">
    <text evidence="5">The sequence shown here is derived from an EMBL/GenBank/DDBJ whole genome shotgun (WGS) entry which is preliminary data.</text>
</comment>
<reference evidence="6" key="1">
    <citation type="journal article" date="2015" name="PLoS Genet.">
        <title>The dynamic genome and transcriptome of the human fungal pathogen Blastomyces and close relative Emmonsia.</title>
        <authorList>
            <person name="Munoz J.F."/>
            <person name="Gauthier G.M."/>
            <person name="Desjardins C.A."/>
            <person name="Gallo J.E."/>
            <person name="Holder J."/>
            <person name="Sullivan T.D."/>
            <person name="Marty A.J."/>
            <person name="Carmen J.C."/>
            <person name="Chen Z."/>
            <person name="Ding L."/>
            <person name="Gujja S."/>
            <person name="Magrini V."/>
            <person name="Misas E."/>
            <person name="Mitreva M."/>
            <person name="Priest M."/>
            <person name="Saif S."/>
            <person name="Whiston E.A."/>
            <person name="Young S."/>
            <person name="Zeng Q."/>
            <person name="Goldman W.E."/>
            <person name="Mardis E.R."/>
            <person name="Taylor J.W."/>
            <person name="McEwen J.G."/>
            <person name="Clay O.K."/>
            <person name="Klein B.S."/>
            <person name="Cuomo C.A."/>
        </authorList>
    </citation>
    <scope>NUCLEOTIDE SEQUENCE [LARGE SCALE GENOMIC DNA]</scope>
    <source>
        <strain evidence="6">UAMH 139</strain>
    </source>
</reference>
<accession>A0A0H1B573</accession>
<evidence type="ECO:0000256" key="2">
    <source>
        <dbReference type="ARBA" id="ARBA00022737"/>
    </source>
</evidence>
<dbReference type="InterPro" id="IPR019775">
    <property type="entry name" value="WD40_repeat_CS"/>
</dbReference>
<dbReference type="InterPro" id="IPR036322">
    <property type="entry name" value="WD40_repeat_dom_sf"/>
</dbReference>
<protein>
    <submittedName>
        <fullName evidence="5">Uncharacterized protein</fullName>
    </submittedName>
</protein>
<feature type="repeat" description="WD" evidence="3">
    <location>
        <begin position="165"/>
        <end position="198"/>
    </location>
</feature>
<dbReference type="STRING" id="2060906.A0A0H1B573"/>
<name>A0A0H1B573_9EURO</name>
<evidence type="ECO:0000256" key="4">
    <source>
        <dbReference type="SAM" id="MobiDB-lite"/>
    </source>
</evidence>
<feature type="compositionally biased region" description="Basic and acidic residues" evidence="4">
    <location>
        <begin position="380"/>
        <end position="390"/>
    </location>
</feature>
<dbReference type="InterPro" id="IPR001680">
    <property type="entry name" value="WD40_rpt"/>
</dbReference>
<dbReference type="Proteomes" id="UP000053573">
    <property type="component" value="Unassembled WGS sequence"/>
</dbReference>
<evidence type="ECO:0000313" key="5">
    <source>
        <dbReference type="EMBL" id="KLJ06152.1"/>
    </source>
</evidence>
<dbReference type="PANTHER" id="PTHR22889">
    <property type="entry name" value="WD REPEAT-CONTAINING PROTEIN 89"/>
    <property type="match status" value="1"/>
</dbReference>
<dbReference type="OrthoDB" id="25131at2759"/>
<feature type="repeat" description="WD" evidence="3">
    <location>
        <begin position="89"/>
        <end position="113"/>
    </location>
</feature>
<dbReference type="InterPro" id="IPR015943">
    <property type="entry name" value="WD40/YVTN_repeat-like_dom_sf"/>
</dbReference>
<gene>
    <name evidence="5" type="ORF">EMPG_10425</name>
</gene>
<evidence type="ECO:0000256" key="1">
    <source>
        <dbReference type="ARBA" id="ARBA00022574"/>
    </source>
</evidence>
<dbReference type="Gene3D" id="2.130.10.10">
    <property type="entry name" value="YVTN repeat-like/Quinoprotein amine dehydrogenase"/>
    <property type="match status" value="1"/>
</dbReference>